<sequence>MNTPGNRQFPQRPFRPAWSLAAAACVALLLFGPLPAQARDWTAYTSEHFTVYSDRRASRVEPMLREFEAFRTLVLMLVGATDRSEHARVTIIMFDSRGEYRDVAPPNSAGFYAETLNGPYMVTGPGTRGIQQSHILHHEYVHYLVRELLPEVMHPQWYREGLAEYLSASEFSRGEIILGAIPEVRARTLQYEEFGALPVAEVLAPDPERMASPRHRSRFYAYAWLLTHYLQTTSLTEGPLLMRQLNAYLSRYAQGEESITAFEASFGMSTDEMDATLARYRKQRRFNVVRIPQPAYTGEIQARKLSLNESLVLRAELAIEAEKIDAAADYLDDIDVDSPGVGRALSLIATLNAPGSDVPRAAAERARELDPDDPAVLANLATFAWHRAVASEDDTAARESALQDCLCDGERAIALAAERLGAYQSVWQCQLAMGDRAAAGRTLMAAYRRYPGSLDINLQLGTLMLEYNPPLARPFLERVHAWSHSAEQRATIAEILEVLDEAQSGAALKPGTASPPASSPPP</sequence>
<name>A0A4Z0LXA6_9GAMM</name>
<feature type="domain" description="DUF1570" evidence="2">
    <location>
        <begin position="154"/>
        <end position="236"/>
    </location>
</feature>
<organism evidence="3 4">
    <name type="scientific">Mangrovimicrobium sediminis</name>
    <dbReference type="NCBI Taxonomy" id="2562682"/>
    <lineage>
        <taxon>Bacteria</taxon>
        <taxon>Pseudomonadati</taxon>
        <taxon>Pseudomonadota</taxon>
        <taxon>Gammaproteobacteria</taxon>
        <taxon>Cellvibrionales</taxon>
        <taxon>Halieaceae</taxon>
        <taxon>Mangrovimicrobium</taxon>
    </lineage>
</organism>
<reference evidence="3 4" key="1">
    <citation type="submission" date="2019-04" db="EMBL/GenBank/DDBJ databases">
        <title>Taxonomy of novel Haliea sp. from mangrove soil of West Coast of India.</title>
        <authorList>
            <person name="Verma A."/>
            <person name="Kumar P."/>
            <person name="Krishnamurthi S."/>
        </authorList>
    </citation>
    <scope>NUCLEOTIDE SEQUENCE [LARGE SCALE GENOMIC DNA]</scope>
    <source>
        <strain evidence="3 4">SAOS-164</strain>
    </source>
</reference>
<protein>
    <submittedName>
        <fullName evidence="3">DUF1570 domain-containing protein</fullName>
    </submittedName>
</protein>
<dbReference type="Gene3D" id="1.25.40.10">
    <property type="entry name" value="Tetratricopeptide repeat domain"/>
    <property type="match status" value="1"/>
</dbReference>
<accession>A0A4Z0LXA6</accession>
<dbReference type="Proteomes" id="UP000298050">
    <property type="component" value="Unassembled WGS sequence"/>
</dbReference>
<dbReference type="EMBL" id="SRLE01000012">
    <property type="protein sequence ID" value="TGD71796.1"/>
    <property type="molecule type" value="Genomic_DNA"/>
</dbReference>
<evidence type="ECO:0000259" key="2">
    <source>
        <dbReference type="Pfam" id="PF07607"/>
    </source>
</evidence>
<keyword evidence="1" id="KW-0732">Signal</keyword>
<evidence type="ECO:0000313" key="3">
    <source>
        <dbReference type="EMBL" id="TGD71796.1"/>
    </source>
</evidence>
<comment type="caution">
    <text evidence="3">The sequence shown here is derived from an EMBL/GenBank/DDBJ whole genome shotgun (WGS) entry which is preliminary data.</text>
</comment>
<dbReference type="InterPro" id="IPR011464">
    <property type="entry name" value="DUF1570"/>
</dbReference>
<dbReference type="OrthoDB" id="5523615at2"/>
<dbReference type="RefSeq" id="WP_135445840.1">
    <property type="nucleotide sequence ID" value="NZ_SRLE01000012.1"/>
</dbReference>
<keyword evidence="4" id="KW-1185">Reference proteome</keyword>
<proteinExistence type="predicted"/>
<evidence type="ECO:0000313" key="4">
    <source>
        <dbReference type="Proteomes" id="UP000298050"/>
    </source>
</evidence>
<dbReference type="Pfam" id="PF07607">
    <property type="entry name" value="DUF1570"/>
    <property type="match status" value="1"/>
</dbReference>
<dbReference type="AlphaFoldDB" id="A0A4Z0LXA6"/>
<evidence type="ECO:0000256" key="1">
    <source>
        <dbReference type="SAM" id="SignalP"/>
    </source>
</evidence>
<feature type="signal peptide" evidence="1">
    <location>
        <begin position="1"/>
        <end position="38"/>
    </location>
</feature>
<gene>
    <name evidence="3" type="ORF">E4634_16915</name>
</gene>
<feature type="chain" id="PRO_5021256509" evidence="1">
    <location>
        <begin position="39"/>
        <end position="522"/>
    </location>
</feature>
<dbReference type="InterPro" id="IPR011990">
    <property type="entry name" value="TPR-like_helical_dom_sf"/>
</dbReference>